<dbReference type="SUPFAM" id="SSF52540">
    <property type="entry name" value="P-loop containing nucleoside triphosphate hydrolases"/>
    <property type="match status" value="1"/>
</dbReference>
<dbReference type="EMBL" id="CADCUS010000633">
    <property type="protein sequence ID" value="CAA9449169.1"/>
    <property type="molecule type" value="Genomic_DNA"/>
</dbReference>
<evidence type="ECO:0000313" key="2">
    <source>
        <dbReference type="EMBL" id="CAA9449169.1"/>
    </source>
</evidence>
<dbReference type="InterPro" id="IPR027417">
    <property type="entry name" value="P-loop_NTPase"/>
</dbReference>
<organism evidence="2">
    <name type="scientific">uncultured Pseudonocardia sp</name>
    <dbReference type="NCBI Taxonomy" id="211455"/>
    <lineage>
        <taxon>Bacteria</taxon>
        <taxon>Bacillati</taxon>
        <taxon>Actinomycetota</taxon>
        <taxon>Actinomycetes</taxon>
        <taxon>Pseudonocardiales</taxon>
        <taxon>Pseudonocardiaceae</taxon>
        <taxon>Pseudonocardia</taxon>
        <taxon>environmental samples</taxon>
    </lineage>
</organism>
<name>A0A6J4QSE5_9PSEU</name>
<feature type="compositionally biased region" description="Basic residues" evidence="1">
    <location>
        <begin position="200"/>
        <end position="215"/>
    </location>
</feature>
<gene>
    <name evidence="2" type="ORF">AVDCRST_MAG66-4707</name>
</gene>
<evidence type="ECO:0008006" key="3">
    <source>
        <dbReference type="Google" id="ProtNLM"/>
    </source>
</evidence>
<proteinExistence type="predicted"/>
<dbReference type="AlphaFoldDB" id="A0A6J4QSE5"/>
<reference evidence="2" key="1">
    <citation type="submission" date="2020-02" db="EMBL/GenBank/DDBJ databases">
        <authorList>
            <person name="Meier V. D."/>
        </authorList>
    </citation>
    <scope>NUCLEOTIDE SEQUENCE</scope>
    <source>
        <strain evidence="2">AVDCRST_MAG66</strain>
    </source>
</reference>
<accession>A0A6J4QSE5</accession>
<protein>
    <recommendedName>
        <fullName evidence="3">(d)CMP kinase</fullName>
    </recommendedName>
</protein>
<feature type="region of interest" description="Disordered" evidence="1">
    <location>
        <begin position="183"/>
        <end position="215"/>
    </location>
</feature>
<sequence>MIADLAARVRASPPRCGATRLVCVDGPSGSGKTTLARALGAALDAPVLHLDDLYPGWDGLAATVPLLRDAVVAPLLAGRDAAYRRWDWQRCAPADTVAVGRPPVLVLDGVGSGARPVAAHAVLLVWVEAPREERFRRGIARDGETYRPHWERWAAQEATHFAAEGTRARADVVVDGTAARVGPAIAPSRSTGLRPDDRRRMRRTAHRRAPPHIGG</sequence>
<evidence type="ECO:0000256" key="1">
    <source>
        <dbReference type="SAM" id="MobiDB-lite"/>
    </source>
</evidence>
<dbReference type="Gene3D" id="3.40.50.300">
    <property type="entry name" value="P-loop containing nucleotide triphosphate hydrolases"/>
    <property type="match status" value="1"/>
</dbReference>